<dbReference type="PROSITE" id="PS00107">
    <property type="entry name" value="PROTEIN_KINASE_ATP"/>
    <property type="match status" value="1"/>
</dbReference>
<evidence type="ECO:0000256" key="8">
    <source>
        <dbReference type="SAM" id="MobiDB-lite"/>
    </source>
</evidence>
<keyword evidence="6 7" id="KW-0067">ATP-binding</keyword>
<feature type="domain" description="Protein kinase" evidence="9">
    <location>
        <begin position="102"/>
        <end position="390"/>
    </location>
</feature>
<dbReference type="Gene3D" id="1.10.510.10">
    <property type="entry name" value="Transferase(Phosphotransferase) domain 1"/>
    <property type="match status" value="1"/>
</dbReference>
<dbReference type="GO" id="GO:0005524">
    <property type="term" value="F:ATP binding"/>
    <property type="evidence" value="ECO:0007669"/>
    <property type="project" value="UniProtKB-UniRule"/>
</dbReference>
<feature type="region of interest" description="Disordered" evidence="8">
    <location>
        <begin position="1"/>
        <end position="74"/>
    </location>
</feature>
<dbReference type="Proteomes" id="UP000541444">
    <property type="component" value="Unassembled WGS sequence"/>
</dbReference>
<dbReference type="GO" id="GO:0008353">
    <property type="term" value="F:RNA polymerase II CTD heptapeptide repeat kinase activity"/>
    <property type="evidence" value="ECO:0007669"/>
    <property type="project" value="TreeGrafter"/>
</dbReference>
<evidence type="ECO:0000313" key="10">
    <source>
        <dbReference type="EMBL" id="KAF6173724.1"/>
    </source>
</evidence>
<feature type="compositionally biased region" description="Low complexity" evidence="8">
    <location>
        <begin position="58"/>
        <end position="67"/>
    </location>
</feature>
<proteinExistence type="inferred from homology"/>
<keyword evidence="11" id="KW-1185">Reference proteome</keyword>
<dbReference type="EMBL" id="JACGCM010000325">
    <property type="protein sequence ID" value="KAF6173724.1"/>
    <property type="molecule type" value="Genomic_DNA"/>
</dbReference>
<evidence type="ECO:0000256" key="2">
    <source>
        <dbReference type="ARBA" id="ARBA00022527"/>
    </source>
</evidence>
<evidence type="ECO:0000256" key="7">
    <source>
        <dbReference type="PROSITE-ProRule" id="PRU10141"/>
    </source>
</evidence>
<name>A0A7J7P3I6_9MAGN</name>
<dbReference type="InterPro" id="IPR017441">
    <property type="entry name" value="Protein_kinase_ATP_BS"/>
</dbReference>
<dbReference type="PANTHER" id="PTHR24056">
    <property type="entry name" value="CELL DIVISION PROTEIN KINASE"/>
    <property type="match status" value="1"/>
</dbReference>
<evidence type="ECO:0000256" key="3">
    <source>
        <dbReference type="ARBA" id="ARBA00022679"/>
    </source>
</evidence>
<dbReference type="PROSITE" id="PS00108">
    <property type="entry name" value="PROTEIN_KINASE_ST"/>
    <property type="match status" value="1"/>
</dbReference>
<dbReference type="InterPro" id="IPR000719">
    <property type="entry name" value="Prot_kinase_dom"/>
</dbReference>
<evidence type="ECO:0000259" key="9">
    <source>
        <dbReference type="PROSITE" id="PS50011"/>
    </source>
</evidence>
<feature type="compositionally biased region" description="Basic and acidic residues" evidence="8">
    <location>
        <begin position="9"/>
        <end position="50"/>
    </location>
</feature>
<dbReference type="GO" id="GO:0000307">
    <property type="term" value="C:cyclin-dependent protein kinase holoenzyme complex"/>
    <property type="evidence" value="ECO:0007669"/>
    <property type="project" value="TreeGrafter"/>
</dbReference>
<protein>
    <recommendedName>
        <fullName evidence="9">Protein kinase domain-containing protein</fullName>
    </recommendedName>
</protein>
<reference evidence="10 11" key="1">
    <citation type="journal article" date="2020" name="IScience">
        <title>Genome Sequencing of the Endangered Kingdonia uniflora (Circaeasteraceae, Ranunculales) Reveals Potential Mechanisms of Evolutionary Specialization.</title>
        <authorList>
            <person name="Sun Y."/>
            <person name="Deng T."/>
            <person name="Zhang A."/>
            <person name="Moore M.J."/>
            <person name="Landis J.B."/>
            <person name="Lin N."/>
            <person name="Zhang H."/>
            <person name="Zhang X."/>
            <person name="Huang J."/>
            <person name="Zhang X."/>
            <person name="Sun H."/>
            <person name="Wang H."/>
        </authorList>
    </citation>
    <scope>NUCLEOTIDE SEQUENCE [LARGE SCALE GENOMIC DNA]</scope>
    <source>
        <strain evidence="10">TB1705</strain>
        <tissue evidence="10">Leaf</tissue>
    </source>
</reference>
<dbReference type="AlphaFoldDB" id="A0A7J7P3I6"/>
<dbReference type="InterPro" id="IPR008271">
    <property type="entry name" value="Ser/Thr_kinase_AS"/>
</dbReference>
<organism evidence="10 11">
    <name type="scientific">Kingdonia uniflora</name>
    <dbReference type="NCBI Taxonomy" id="39325"/>
    <lineage>
        <taxon>Eukaryota</taxon>
        <taxon>Viridiplantae</taxon>
        <taxon>Streptophyta</taxon>
        <taxon>Embryophyta</taxon>
        <taxon>Tracheophyta</taxon>
        <taxon>Spermatophyta</taxon>
        <taxon>Magnoliopsida</taxon>
        <taxon>Ranunculales</taxon>
        <taxon>Circaeasteraceae</taxon>
        <taxon>Kingdonia</taxon>
    </lineage>
</organism>
<evidence type="ECO:0000313" key="11">
    <source>
        <dbReference type="Proteomes" id="UP000541444"/>
    </source>
</evidence>
<dbReference type="InterPro" id="IPR011009">
    <property type="entry name" value="Kinase-like_dom_sf"/>
</dbReference>
<comment type="caution">
    <text evidence="10">The sequence shown here is derived from an EMBL/GenBank/DDBJ whole genome shotgun (WGS) entry which is preliminary data.</text>
</comment>
<keyword evidence="3" id="KW-0808">Transferase</keyword>
<dbReference type="OrthoDB" id="28397at2759"/>
<keyword evidence="2" id="KW-0723">Serine/threonine-protein kinase</keyword>
<sequence>MGCVFGRESTSDVKSGKSGEEERVKEGQNGVREKEKVEVNNKEESSSQRGRERRKSSRPNPRLSNPPKHLHGEQVAAGWPSWLSAVAGEAINGWTPRRADSFEKIDKIGQGTYSNVYKARDTLTGKIVALKKVRFDNLEPDSVKFMAREILILRRLDHPNVVKLEGLVTSRMSCSLYLVFEYMEHDLAGLAASPGITFTQPQVKCYMHQLLSGLEHCHNRGVLHRDIKGSNLLLDNGGILKIADFGLASFFDPNHKQPMTSRVVTLWYRPPELLLGATDYGVGVDLWSGGCILAELLVGKPIMPGRTEVEQLHKIFKLCGSPSEEYWKKSKLPHATIFKPQSPYKRCIAETFKHLPPSSLPVIETLLAIDPAERLTATDALRSESVNSLVYSRQNKRLGERKDLGKEHYGKIQKRIGWGRLWLFKSRCASSHEPLRKTGKKRKSQRSLDSLRELLDSHDPFTGLIALMGGVPFTRNTTIGLGWVGLIDSQTSAPTKKGKENINRKREILEDSLLEKNIKLDGVELKKEIDRGLVSIANCRENENGVEMATKERIKAATGHVRRGAISVMAVLGLNVVEYTVKVIEMLLLIEGEEKKDLTSNMKAGNGMGEASFKL</sequence>
<comment type="similarity">
    <text evidence="1">Belongs to the protein kinase superfamily. CMGC Ser/Thr protein kinase family. CDC2/CDKX subfamily.</text>
</comment>
<evidence type="ECO:0000256" key="1">
    <source>
        <dbReference type="ARBA" id="ARBA00006485"/>
    </source>
</evidence>
<dbReference type="SMART" id="SM00220">
    <property type="entry name" value="S_TKc"/>
    <property type="match status" value="1"/>
</dbReference>
<dbReference type="SUPFAM" id="SSF56112">
    <property type="entry name" value="Protein kinase-like (PK-like)"/>
    <property type="match status" value="1"/>
</dbReference>
<dbReference type="FunFam" id="3.30.200.20:FF:000021">
    <property type="entry name" value="probable serine/threonine-protein kinase At1g54610"/>
    <property type="match status" value="1"/>
</dbReference>
<dbReference type="GO" id="GO:0032968">
    <property type="term" value="P:positive regulation of transcription elongation by RNA polymerase II"/>
    <property type="evidence" value="ECO:0007669"/>
    <property type="project" value="TreeGrafter"/>
</dbReference>
<dbReference type="PROSITE" id="PS50011">
    <property type="entry name" value="PROTEIN_KINASE_DOM"/>
    <property type="match status" value="1"/>
</dbReference>
<evidence type="ECO:0000256" key="6">
    <source>
        <dbReference type="ARBA" id="ARBA00022840"/>
    </source>
</evidence>
<dbReference type="PANTHER" id="PTHR24056:SF176">
    <property type="entry name" value="OS01G0367700 PROTEIN"/>
    <property type="match status" value="1"/>
</dbReference>
<keyword evidence="4 7" id="KW-0547">Nucleotide-binding</keyword>
<evidence type="ECO:0000256" key="5">
    <source>
        <dbReference type="ARBA" id="ARBA00022777"/>
    </source>
</evidence>
<gene>
    <name evidence="10" type="ORF">GIB67_042892</name>
</gene>
<keyword evidence="5" id="KW-0418">Kinase</keyword>
<dbReference type="InterPro" id="IPR050108">
    <property type="entry name" value="CDK"/>
</dbReference>
<accession>A0A7J7P3I6</accession>
<dbReference type="Gene3D" id="3.30.200.20">
    <property type="entry name" value="Phosphorylase Kinase, domain 1"/>
    <property type="match status" value="1"/>
</dbReference>
<evidence type="ECO:0000256" key="4">
    <source>
        <dbReference type="ARBA" id="ARBA00022741"/>
    </source>
</evidence>
<dbReference type="CDD" id="cd07840">
    <property type="entry name" value="STKc_CDK9_like"/>
    <property type="match status" value="1"/>
</dbReference>
<feature type="binding site" evidence="7">
    <location>
        <position position="131"/>
    </location>
    <ligand>
        <name>ATP</name>
        <dbReference type="ChEBI" id="CHEBI:30616"/>
    </ligand>
</feature>
<dbReference type="GO" id="GO:0005634">
    <property type="term" value="C:nucleus"/>
    <property type="evidence" value="ECO:0007669"/>
    <property type="project" value="TreeGrafter"/>
</dbReference>
<dbReference type="Pfam" id="PF00069">
    <property type="entry name" value="Pkinase"/>
    <property type="match status" value="1"/>
</dbReference>
<dbReference type="FunFam" id="1.10.510.10:FF:000043">
    <property type="entry name" value="probable serine/threonine-protein kinase At1g54610"/>
    <property type="match status" value="1"/>
</dbReference>